<comment type="similarity">
    <text evidence="5">Belongs to the Fanconi anemia protein FANCD2 family.</text>
</comment>
<protein>
    <recommendedName>
        <fullName evidence="9">Fanconi anemia group D2 protein</fullName>
    </recommendedName>
</protein>
<dbReference type="GO" id="GO:0036297">
    <property type="term" value="P:interstrand cross-link repair"/>
    <property type="evidence" value="ECO:0007669"/>
    <property type="project" value="TreeGrafter"/>
</dbReference>
<keyword evidence="4" id="KW-0539">Nucleus</keyword>
<dbReference type="GO" id="GO:0000793">
    <property type="term" value="C:condensed chromosome"/>
    <property type="evidence" value="ECO:0007669"/>
    <property type="project" value="TreeGrafter"/>
</dbReference>
<dbReference type="GO" id="GO:1990918">
    <property type="term" value="P:double-strand break repair involved in meiotic recombination"/>
    <property type="evidence" value="ECO:0007669"/>
    <property type="project" value="TreeGrafter"/>
</dbReference>
<evidence type="ECO:0000256" key="2">
    <source>
        <dbReference type="ARBA" id="ARBA00022499"/>
    </source>
</evidence>
<comment type="subcellular location">
    <subcellularLocation>
        <location evidence="1">Nucleus</location>
    </subcellularLocation>
</comment>
<comment type="caution">
    <text evidence="7">The sequence shown here is derived from an EMBL/GenBank/DDBJ whole genome shotgun (WGS) entry which is preliminary data.</text>
</comment>
<evidence type="ECO:0008006" key="9">
    <source>
        <dbReference type="Google" id="ProtNLM"/>
    </source>
</evidence>
<organism evidence="7 8">
    <name type="scientific">Leptosia nina</name>
    <dbReference type="NCBI Taxonomy" id="320188"/>
    <lineage>
        <taxon>Eukaryota</taxon>
        <taxon>Metazoa</taxon>
        <taxon>Ecdysozoa</taxon>
        <taxon>Arthropoda</taxon>
        <taxon>Hexapoda</taxon>
        <taxon>Insecta</taxon>
        <taxon>Pterygota</taxon>
        <taxon>Neoptera</taxon>
        <taxon>Endopterygota</taxon>
        <taxon>Lepidoptera</taxon>
        <taxon>Glossata</taxon>
        <taxon>Ditrysia</taxon>
        <taxon>Papilionoidea</taxon>
        <taxon>Pieridae</taxon>
        <taxon>Pierinae</taxon>
        <taxon>Leptosia</taxon>
    </lineage>
</organism>
<gene>
    <name evidence="7" type="ORF">LNINA_LOCUS8052</name>
</gene>
<sequence>MSTNLINLLDIASEKFVRLEIITAIPDIIGDQEHDNVAVEMSRILSEDHELIPAILDCLSYLCLSDEQYEKLQKKTINILMSLSKCNYFPNFVKFLLMPRGMTDCKYLEVINDLRNALGWSTSFGNPQDIASSQVLTATAIRNSMVSSKVVSNAWMKVVSNCKESCEQKPIDIIIMLILYTTSEEKQKQVELLLMKQIKNNVLKEDLLVATFKTFKPILEVNLRSLIILTNSLLKAKSNLEIQEFATYMYTQMFSTLEECCQTIIAELLQLCSDCKHCVMNILTILNNVAEKNVTILKPQYLQMLMLLDRMDDMNIFEKRAVLNLLCCLAYTCENSAIRDDVHMIIRKELGSSNPTIKVQGVIAGIYAVKYLMAGKNGEDTSLHLSNDVSFSSVDQFREGDLREAAQIVELISRSTRQFPDMIVLFYDELSKLFERPIAINKNFLVWLTDAVTNDLQQNFIVDDIEDRQFGNIKLSMQFCLNSDSEIDEVTAINIGGLIWKCSNDINICLLSPLFQLVQVLHLRQHDGNLSSVDVLLGCAVVMPICDIDEIKDKDIDDIRFILDCFVYCINWFRELINAFASQNDPHLHAKIFKRILQVQQLESLVERILLTTNITYKIPSNTLNISKDDKIIPKVQSNKLKNSSNDESILPETGRTQGTQNSKSLKSKTDFAATVCYRPLSLNVTKLLNHALSNCEEIDDISPALTIEGFKYIIRNICFTVEPILISKLKQKTFFNKNDTNTIYDKSKAGDYAKCIYESLPHLMGHFKCIISEIEILSDSASQNESEFIYNSKTDDLLVSLENIYNLLAVYFKWIGFKSDIALLKTSLRIINPMAGDSSLAFKDLLVAVVKCFQQYEKYCLQLSTAVSFIELLKSLQGYSSSREIHIILKDTANNFLSKQWKAPNGALERGLLFNKSIDSLAKIYLLSNEVLELKNIALSLLRDIDTLKNRNNSLNSFKSINKSNFPVFYRNLGTALHEITKLNLNKRLTNEEHLDLWKDVTYILKCMSDMAKSLDSRSYLSSFFKKSLPTIKLFLSHGIPIIELQFKSQTQEALEILKTLQQTTRFLQSLCCHSRLKKDSVLMSKVPSMRQLLETLIYKVKAALTANNCSEAFWMGNLKNKNIHGEVITSQQSEEEYSVEDCDDQLPEDDSDETDDEMMTPDTKGLSDIV</sequence>
<evidence type="ECO:0000256" key="1">
    <source>
        <dbReference type="ARBA" id="ARBA00004123"/>
    </source>
</evidence>
<evidence type="ECO:0000313" key="8">
    <source>
        <dbReference type="Proteomes" id="UP001497472"/>
    </source>
</evidence>
<dbReference type="GO" id="GO:0007129">
    <property type="term" value="P:homologous chromosome pairing at meiosis"/>
    <property type="evidence" value="ECO:0007669"/>
    <property type="project" value="TreeGrafter"/>
</dbReference>
<proteinExistence type="inferred from homology"/>
<evidence type="ECO:0000313" key="7">
    <source>
        <dbReference type="EMBL" id="CAK1548688.1"/>
    </source>
</evidence>
<keyword evidence="2" id="KW-1017">Isopeptide bond</keyword>
<keyword evidence="3" id="KW-0832">Ubl conjugation</keyword>
<accession>A0AAV1JJE3</accession>
<feature type="region of interest" description="Disordered" evidence="6">
    <location>
        <begin position="1132"/>
        <end position="1172"/>
    </location>
</feature>
<dbReference type="EMBL" id="CAVLEF010000010">
    <property type="protein sequence ID" value="CAK1548688.1"/>
    <property type="molecule type" value="Genomic_DNA"/>
</dbReference>
<dbReference type="PANTHER" id="PTHR32086">
    <property type="entry name" value="FANCONI ANEMIA GROUP D2 PROTEIN"/>
    <property type="match status" value="1"/>
</dbReference>
<dbReference type="Pfam" id="PF14631">
    <property type="entry name" value="FancD2"/>
    <property type="match status" value="3"/>
</dbReference>
<reference evidence="7 8" key="1">
    <citation type="submission" date="2023-11" db="EMBL/GenBank/DDBJ databases">
        <authorList>
            <person name="Okamura Y."/>
        </authorList>
    </citation>
    <scope>NUCLEOTIDE SEQUENCE [LARGE SCALE GENOMIC DNA]</scope>
</reference>
<keyword evidence="8" id="KW-1185">Reference proteome</keyword>
<evidence type="ECO:0000256" key="3">
    <source>
        <dbReference type="ARBA" id="ARBA00022843"/>
    </source>
</evidence>
<feature type="compositionally biased region" description="Acidic residues" evidence="6">
    <location>
        <begin position="1135"/>
        <end position="1161"/>
    </location>
</feature>
<evidence type="ECO:0000256" key="5">
    <source>
        <dbReference type="ARBA" id="ARBA00093456"/>
    </source>
</evidence>
<feature type="compositionally biased region" description="Polar residues" evidence="6">
    <location>
        <begin position="655"/>
        <end position="665"/>
    </location>
</feature>
<dbReference type="GO" id="GO:0070182">
    <property type="term" value="F:DNA polymerase binding"/>
    <property type="evidence" value="ECO:0007669"/>
    <property type="project" value="TreeGrafter"/>
</dbReference>
<dbReference type="Proteomes" id="UP001497472">
    <property type="component" value="Unassembled WGS sequence"/>
</dbReference>
<dbReference type="GO" id="GO:0031573">
    <property type="term" value="P:mitotic intra-S DNA damage checkpoint signaling"/>
    <property type="evidence" value="ECO:0007669"/>
    <property type="project" value="TreeGrafter"/>
</dbReference>
<feature type="region of interest" description="Disordered" evidence="6">
    <location>
        <begin position="640"/>
        <end position="665"/>
    </location>
</feature>
<evidence type="ECO:0000256" key="6">
    <source>
        <dbReference type="SAM" id="MobiDB-lite"/>
    </source>
</evidence>
<dbReference type="GO" id="GO:0005634">
    <property type="term" value="C:nucleus"/>
    <property type="evidence" value="ECO:0007669"/>
    <property type="project" value="UniProtKB-SubCell"/>
</dbReference>
<evidence type="ECO:0000256" key="4">
    <source>
        <dbReference type="ARBA" id="ARBA00023242"/>
    </source>
</evidence>
<dbReference type="InterPro" id="IPR029448">
    <property type="entry name" value="FANCD2"/>
</dbReference>
<dbReference type="PANTHER" id="PTHR32086:SF0">
    <property type="entry name" value="FANCONI ANEMIA GROUP D2 PROTEIN"/>
    <property type="match status" value="1"/>
</dbReference>
<dbReference type="AlphaFoldDB" id="A0AAV1JJE3"/>
<name>A0AAV1JJE3_9NEOP</name>